<name>A0ABQ2NDM9_9ACTN</name>
<evidence type="ECO:0000256" key="2">
    <source>
        <dbReference type="SAM" id="Phobius"/>
    </source>
</evidence>
<dbReference type="RefSeq" id="WP_188785262.1">
    <property type="nucleotide sequence ID" value="NZ_BMNI01000016.1"/>
</dbReference>
<dbReference type="Proteomes" id="UP000655410">
    <property type="component" value="Unassembled WGS sequence"/>
</dbReference>
<organism evidence="3 4">
    <name type="scientific">Nocardioides phosphati</name>
    <dbReference type="NCBI Taxonomy" id="1867775"/>
    <lineage>
        <taxon>Bacteria</taxon>
        <taxon>Bacillati</taxon>
        <taxon>Actinomycetota</taxon>
        <taxon>Actinomycetes</taxon>
        <taxon>Propionibacteriales</taxon>
        <taxon>Nocardioidaceae</taxon>
        <taxon>Nocardioides</taxon>
    </lineage>
</organism>
<gene>
    <name evidence="3" type="ORF">GCM10011584_34030</name>
</gene>
<comment type="caution">
    <text evidence="3">The sequence shown here is derived from an EMBL/GenBank/DDBJ whole genome shotgun (WGS) entry which is preliminary data.</text>
</comment>
<proteinExistence type="predicted"/>
<keyword evidence="2" id="KW-0472">Membrane</keyword>
<protein>
    <submittedName>
        <fullName evidence="3">Uncharacterized protein</fullName>
    </submittedName>
</protein>
<sequence length="335" mass="34402">MNRAIANPDGTGSFTLGDTTYQVVTDSLDEAMAQLINLARSHAVATGSDVELVAHAGDTNDRTGLRITPGGEVIVDNRVLAASLIRSPRPEAAPDASKPVKRAKPVKEKAVKPPKPAKPPTVQTPKPPREPRAPRRPVSRKAIVWWIGATAATAGLATAGFASTSWRGTSDPVPTASAPAPTLPVAATPILAPGPRTVKVTAQPAPGLLQLQLKADRAPVTATVVVRTNDGKHIKTIKVRLTGGELGRGEARLPLRAGIYRWTVRVPDAAPTAGTAKVPAPPAPAYIPPPASSSGSTYMPAPAKTTTTTKKTTDGDAGPVGINDGTGDTGPVGAN</sequence>
<keyword evidence="4" id="KW-1185">Reference proteome</keyword>
<accession>A0ABQ2NDM9</accession>
<feature type="transmembrane region" description="Helical" evidence="2">
    <location>
        <begin position="142"/>
        <end position="162"/>
    </location>
</feature>
<evidence type="ECO:0000313" key="3">
    <source>
        <dbReference type="EMBL" id="GGO94010.1"/>
    </source>
</evidence>
<feature type="region of interest" description="Disordered" evidence="1">
    <location>
        <begin position="272"/>
        <end position="335"/>
    </location>
</feature>
<feature type="region of interest" description="Disordered" evidence="1">
    <location>
        <begin position="86"/>
        <end position="137"/>
    </location>
</feature>
<keyword evidence="2" id="KW-1133">Transmembrane helix</keyword>
<dbReference type="EMBL" id="BMNI01000016">
    <property type="protein sequence ID" value="GGO94010.1"/>
    <property type="molecule type" value="Genomic_DNA"/>
</dbReference>
<evidence type="ECO:0000256" key="1">
    <source>
        <dbReference type="SAM" id="MobiDB-lite"/>
    </source>
</evidence>
<evidence type="ECO:0000313" key="4">
    <source>
        <dbReference type="Proteomes" id="UP000655410"/>
    </source>
</evidence>
<keyword evidence="2" id="KW-0812">Transmembrane</keyword>
<feature type="compositionally biased region" description="Pro residues" evidence="1">
    <location>
        <begin position="279"/>
        <end position="291"/>
    </location>
</feature>
<reference evidence="4" key="1">
    <citation type="journal article" date="2019" name="Int. J. Syst. Evol. Microbiol.">
        <title>The Global Catalogue of Microorganisms (GCM) 10K type strain sequencing project: providing services to taxonomists for standard genome sequencing and annotation.</title>
        <authorList>
            <consortium name="The Broad Institute Genomics Platform"/>
            <consortium name="The Broad Institute Genome Sequencing Center for Infectious Disease"/>
            <person name="Wu L."/>
            <person name="Ma J."/>
        </authorList>
    </citation>
    <scope>NUCLEOTIDE SEQUENCE [LARGE SCALE GENOMIC DNA]</scope>
    <source>
        <strain evidence="4">CGMCC 4.7371</strain>
    </source>
</reference>